<name>A0A151L618_PLARE</name>
<evidence type="ECO:0000313" key="2">
    <source>
        <dbReference type="Proteomes" id="UP000076359"/>
    </source>
</evidence>
<dbReference type="GeneID" id="24534015"/>
<keyword evidence="1" id="KW-0723">Serine/threonine-protein kinase</keyword>
<accession>A0A151L618</accession>
<feature type="non-terminal residue" evidence="1">
    <location>
        <position position="1"/>
    </location>
</feature>
<dbReference type="AlphaFoldDB" id="A0A151L618"/>
<gene>
    <name evidence="1" type="ORF">PRSY57_1475400</name>
</gene>
<protein>
    <submittedName>
        <fullName evidence="1">Serine/threonine protein kinase, FIKK family</fullName>
    </submittedName>
</protein>
<reference evidence="1 2" key="1">
    <citation type="journal article" date="2016" name="Nat. Commun.">
        <title>Genomes of cryptic chimpanzee Plasmodium species reveal key evolutionary events leading to human malaria.</title>
        <authorList>
            <person name="Sundararaman S.A."/>
            <person name="Plenderleith L.J."/>
            <person name="Liu W."/>
            <person name="Loy D.E."/>
            <person name="Learn G.H."/>
            <person name="Li Y."/>
            <person name="Shaw K.S."/>
            <person name="Ayouba A."/>
            <person name="Peeters M."/>
            <person name="Speede S."/>
            <person name="Shaw G.M."/>
            <person name="Bushman F.D."/>
            <person name="Brisson D."/>
            <person name="Rayner J.C."/>
            <person name="Sharp P.M."/>
            <person name="Hahn B.H."/>
        </authorList>
    </citation>
    <scope>NUCLEOTIDE SEQUENCE [LARGE SCALE GENOMIC DNA]</scope>
    <source>
        <strain evidence="1 2">SY57</strain>
    </source>
</reference>
<sequence length="26" mass="3256">KLLNFESRKELNLKDIYDDPWWSTIM</sequence>
<comment type="caution">
    <text evidence="1">The sequence shown here is derived from an EMBL/GenBank/DDBJ whole genome shotgun (WGS) entry which is preliminary data.</text>
</comment>
<keyword evidence="1" id="KW-0418">Kinase</keyword>
<dbReference type="RefSeq" id="XP_019970045.1">
    <property type="nucleotide sequence ID" value="XM_020115388.1"/>
</dbReference>
<dbReference type="Proteomes" id="UP000076359">
    <property type="component" value="Unassembled WGS sequence"/>
</dbReference>
<proteinExistence type="predicted"/>
<evidence type="ECO:0000313" key="1">
    <source>
        <dbReference type="EMBL" id="KYN94414.1"/>
    </source>
</evidence>
<keyword evidence="1" id="KW-0808">Transferase</keyword>
<organism evidence="1 2">
    <name type="scientific">Plasmodium reichenowi</name>
    <dbReference type="NCBI Taxonomy" id="5854"/>
    <lineage>
        <taxon>Eukaryota</taxon>
        <taxon>Sar</taxon>
        <taxon>Alveolata</taxon>
        <taxon>Apicomplexa</taxon>
        <taxon>Aconoidasida</taxon>
        <taxon>Haemosporida</taxon>
        <taxon>Plasmodiidae</taxon>
        <taxon>Plasmodium</taxon>
        <taxon>Plasmodium (Laverania)</taxon>
    </lineage>
</organism>
<dbReference type="EMBL" id="LVLA01000015">
    <property type="protein sequence ID" value="KYN94414.1"/>
    <property type="molecule type" value="Genomic_DNA"/>
</dbReference>
<dbReference type="GO" id="GO:0004674">
    <property type="term" value="F:protein serine/threonine kinase activity"/>
    <property type="evidence" value="ECO:0007669"/>
    <property type="project" value="UniProtKB-KW"/>
</dbReference>